<dbReference type="EMBL" id="CP021780">
    <property type="protein sequence ID" value="ASA21912.1"/>
    <property type="molecule type" value="Genomic_DNA"/>
</dbReference>
<reference evidence="1 2" key="1">
    <citation type="submission" date="2017-06" db="EMBL/GenBank/DDBJ databases">
        <title>Complete genome sequence of Paenibacillus donghaensis KCTC 13049T isolated from East Sea sediment, South Korea.</title>
        <authorList>
            <person name="Jung B.K."/>
            <person name="Hong S.-J."/>
            <person name="Shin J.-H."/>
        </authorList>
    </citation>
    <scope>NUCLEOTIDE SEQUENCE [LARGE SCALE GENOMIC DNA]</scope>
    <source>
        <strain evidence="1 2">KCTC 13049</strain>
    </source>
</reference>
<dbReference type="Proteomes" id="UP000249890">
    <property type="component" value="Chromosome"/>
</dbReference>
<sequence>MENSNATLTLDLLDVHNIRVNVEDNSMTYVEAVEQEARLQGVEVSGAQEVVLPEKHVYLKDSIVSALKEIKEL</sequence>
<dbReference type="AlphaFoldDB" id="A0A2Z2KLH3"/>
<accession>A0A2Z2KLH3</accession>
<organism evidence="1 2">
    <name type="scientific">Paenibacillus donghaensis</name>
    <dbReference type="NCBI Taxonomy" id="414771"/>
    <lineage>
        <taxon>Bacteria</taxon>
        <taxon>Bacillati</taxon>
        <taxon>Bacillota</taxon>
        <taxon>Bacilli</taxon>
        <taxon>Bacillales</taxon>
        <taxon>Paenibacillaceae</taxon>
        <taxon>Paenibacillus</taxon>
    </lineage>
</organism>
<name>A0A2Z2KLH3_9BACL</name>
<dbReference type="KEGG" id="pdh:B9T62_14680"/>
<protein>
    <submittedName>
        <fullName evidence="1">Uncharacterized protein</fullName>
    </submittedName>
</protein>
<keyword evidence="2" id="KW-1185">Reference proteome</keyword>
<dbReference type="RefSeq" id="WP_087915919.1">
    <property type="nucleotide sequence ID" value="NZ_CP021780.1"/>
</dbReference>
<gene>
    <name evidence="1" type="ORF">B9T62_14680</name>
</gene>
<proteinExistence type="predicted"/>
<evidence type="ECO:0000313" key="1">
    <source>
        <dbReference type="EMBL" id="ASA21912.1"/>
    </source>
</evidence>
<dbReference type="OrthoDB" id="2631479at2"/>
<evidence type="ECO:0000313" key="2">
    <source>
        <dbReference type="Proteomes" id="UP000249890"/>
    </source>
</evidence>